<organism evidence="2 3">
    <name type="scientific">Trifolium medium</name>
    <dbReference type="NCBI Taxonomy" id="97028"/>
    <lineage>
        <taxon>Eukaryota</taxon>
        <taxon>Viridiplantae</taxon>
        <taxon>Streptophyta</taxon>
        <taxon>Embryophyta</taxon>
        <taxon>Tracheophyta</taxon>
        <taxon>Spermatophyta</taxon>
        <taxon>Magnoliopsida</taxon>
        <taxon>eudicotyledons</taxon>
        <taxon>Gunneridae</taxon>
        <taxon>Pentapetalae</taxon>
        <taxon>rosids</taxon>
        <taxon>fabids</taxon>
        <taxon>Fabales</taxon>
        <taxon>Fabaceae</taxon>
        <taxon>Papilionoideae</taxon>
        <taxon>50 kb inversion clade</taxon>
        <taxon>NPAAA clade</taxon>
        <taxon>Hologalegina</taxon>
        <taxon>IRL clade</taxon>
        <taxon>Trifolieae</taxon>
        <taxon>Trifolium</taxon>
    </lineage>
</organism>
<keyword evidence="3" id="KW-1185">Reference proteome</keyword>
<protein>
    <submittedName>
        <fullName evidence="2">Uncharacterized protein</fullName>
    </submittedName>
</protein>
<accession>A0A392UA69</accession>
<feature type="non-terminal residue" evidence="2">
    <location>
        <position position="61"/>
    </location>
</feature>
<evidence type="ECO:0000313" key="2">
    <source>
        <dbReference type="EMBL" id="MCI69276.1"/>
    </source>
</evidence>
<evidence type="ECO:0000256" key="1">
    <source>
        <dbReference type="SAM" id="MobiDB-lite"/>
    </source>
</evidence>
<sequence length="61" mass="7093">MSLKSDTTALDEPKRDWSKPKRMKPPPPPLPTWMKPKSKGPIPISEEYRQIVLRECYKGVE</sequence>
<dbReference type="AlphaFoldDB" id="A0A392UA69"/>
<name>A0A392UA69_9FABA</name>
<comment type="caution">
    <text evidence="2">The sequence shown here is derived from an EMBL/GenBank/DDBJ whole genome shotgun (WGS) entry which is preliminary data.</text>
</comment>
<evidence type="ECO:0000313" key="3">
    <source>
        <dbReference type="Proteomes" id="UP000265520"/>
    </source>
</evidence>
<dbReference type="Proteomes" id="UP000265520">
    <property type="component" value="Unassembled WGS sequence"/>
</dbReference>
<proteinExistence type="predicted"/>
<feature type="region of interest" description="Disordered" evidence="1">
    <location>
        <begin position="1"/>
        <end position="45"/>
    </location>
</feature>
<reference evidence="2 3" key="1">
    <citation type="journal article" date="2018" name="Front. Plant Sci.">
        <title>Red Clover (Trifolium pratense) and Zigzag Clover (T. medium) - A Picture of Genomic Similarities and Differences.</title>
        <authorList>
            <person name="Dluhosova J."/>
            <person name="Istvanek J."/>
            <person name="Nedelnik J."/>
            <person name="Repkova J."/>
        </authorList>
    </citation>
    <scope>NUCLEOTIDE SEQUENCE [LARGE SCALE GENOMIC DNA]</scope>
    <source>
        <strain evidence="3">cv. 10/8</strain>
        <tissue evidence="2">Leaf</tissue>
    </source>
</reference>
<dbReference type="EMBL" id="LXQA010752902">
    <property type="protein sequence ID" value="MCI69276.1"/>
    <property type="molecule type" value="Genomic_DNA"/>
</dbReference>